<gene>
    <name evidence="2" type="ORF">AAAT34_00035</name>
</gene>
<protein>
    <submittedName>
        <fullName evidence="2">DUF4271 domain-containing protein</fullName>
    </submittedName>
</protein>
<comment type="caution">
    <text evidence="2">The sequence shown here is derived from an EMBL/GenBank/DDBJ whole genome shotgun (WGS) entry which is preliminary data.</text>
</comment>
<feature type="transmembrane region" description="Helical" evidence="1">
    <location>
        <begin position="177"/>
        <end position="196"/>
    </location>
</feature>
<evidence type="ECO:0000256" key="1">
    <source>
        <dbReference type="SAM" id="Phobius"/>
    </source>
</evidence>
<keyword evidence="3" id="KW-1185">Reference proteome</keyword>
<dbReference type="RefSeq" id="WP_215759104.1">
    <property type="nucleotide sequence ID" value="NZ_JAHKBE010000006.1"/>
</dbReference>
<dbReference type="Proteomes" id="UP001487296">
    <property type="component" value="Unassembled WGS sequence"/>
</dbReference>
<organism evidence="2 3">
    <name type="scientific">Hallella faecis</name>
    <dbReference type="NCBI Taxonomy" id="2841596"/>
    <lineage>
        <taxon>Bacteria</taxon>
        <taxon>Pseudomonadati</taxon>
        <taxon>Bacteroidota</taxon>
        <taxon>Bacteroidia</taxon>
        <taxon>Bacteroidales</taxon>
        <taxon>Prevotellaceae</taxon>
        <taxon>Hallella</taxon>
    </lineage>
</organism>
<reference evidence="2 3" key="1">
    <citation type="submission" date="2024-04" db="EMBL/GenBank/DDBJ databases">
        <title>Human intestinal bacterial collection.</title>
        <authorList>
            <person name="Pauvert C."/>
            <person name="Hitch T.C.A."/>
            <person name="Clavel T."/>
        </authorList>
    </citation>
    <scope>NUCLEOTIDE SEQUENCE [LARGE SCALE GENOMIC DNA]</scope>
    <source>
        <strain evidence="2 3">CLA-AA-H145</strain>
    </source>
</reference>
<keyword evidence="1" id="KW-1133">Transmembrane helix</keyword>
<keyword evidence="1" id="KW-0472">Membrane</keyword>
<feature type="transmembrane region" description="Helical" evidence="1">
    <location>
        <begin position="313"/>
        <end position="333"/>
    </location>
</feature>
<evidence type="ECO:0000313" key="2">
    <source>
        <dbReference type="EMBL" id="MEQ2485441.1"/>
    </source>
</evidence>
<name>A0ABV1FM00_9BACT</name>
<feature type="transmembrane region" description="Helical" evidence="1">
    <location>
        <begin position="216"/>
        <end position="239"/>
    </location>
</feature>
<feature type="transmembrane region" description="Helical" evidence="1">
    <location>
        <begin position="251"/>
        <end position="274"/>
    </location>
</feature>
<dbReference type="EMBL" id="JBBNFP010000001">
    <property type="protein sequence ID" value="MEQ2485441.1"/>
    <property type="molecule type" value="Genomic_DNA"/>
</dbReference>
<evidence type="ECO:0000313" key="3">
    <source>
        <dbReference type="Proteomes" id="UP001487296"/>
    </source>
</evidence>
<dbReference type="InterPro" id="IPR025367">
    <property type="entry name" value="DUF4271"/>
</dbReference>
<sequence length="342" mass="38786">MTHTLTPDTIATADTTQQAAATNHQADGWNTPRQILSRLPKDATPWQQDSAIRANIEFPNVDWSKQPNPMRTPTTKADVPLGFSLNKPLYHSKSLVQPDSVYRPEYAAYRQGVAGDPVPYTIAGDDLITSVLLGCFILATLAITKSGNFIGRQIKNFFRPQSEGTTVITETSSELRFQLFLVLQTCLLYSLLFFLWRQTSFKETFILPHYQIIGVYTAIFAAYFLLKACLNAAVGWVFFDKKNNEQWMKANLFLTSTEGILIFPSVMLLVYFNLPIGSMVLYTVLVVILGKLLTFYKTYIIFFQRSRGFLQNFLYFCTLEIMPLGALWGILVLTDELLKTNF</sequence>
<dbReference type="Pfam" id="PF14093">
    <property type="entry name" value="DUF4271"/>
    <property type="match status" value="1"/>
</dbReference>
<proteinExistence type="predicted"/>
<keyword evidence="1" id="KW-0812">Transmembrane</keyword>
<feature type="transmembrane region" description="Helical" evidence="1">
    <location>
        <begin position="280"/>
        <end position="301"/>
    </location>
</feature>
<accession>A0ABV1FM00</accession>
<feature type="transmembrane region" description="Helical" evidence="1">
    <location>
        <begin position="127"/>
        <end position="144"/>
    </location>
</feature>